<evidence type="ECO:0000256" key="1">
    <source>
        <dbReference type="SAM" id="MobiDB-lite"/>
    </source>
</evidence>
<accession>A0A0B6ZEX6</accession>
<feature type="compositionally biased region" description="Polar residues" evidence="1">
    <location>
        <begin position="77"/>
        <end position="86"/>
    </location>
</feature>
<feature type="region of interest" description="Disordered" evidence="1">
    <location>
        <begin position="1"/>
        <end position="111"/>
    </location>
</feature>
<gene>
    <name evidence="2" type="primary">ORF58044</name>
</gene>
<protein>
    <submittedName>
        <fullName evidence="2">Uncharacterized protein</fullName>
    </submittedName>
</protein>
<feature type="compositionally biased region" description="Low complexity" evidence="1">
    <location>
        <begin position="43"/>
        <end position="62"/>
    </location>
</feature>
<proteinExistence type="predicted"/>
<evidence type="ECO:0000313" key="2">
    <source>
        <dbReference type="EMBL" id="CEK66285.1"/>
    </source>
</evidence>
<feature type="compositionally biased region" description="Polar residues" evidence="1">
    <location>
        <begin position="14"/>
        <end position="40"/>
    </location>
</feature>
<sequence>MGTNDLAPFLNDPDSPSVNSANKSSVTGDIPESNHNNNIHHGSPATASTASAQQQQATISNTNVHSKELATSKFQKKSQPTKSSGSGVPWKSEVLTKSAGSSNNSSSSSKK</sequence>
<dbReference type="EMBL" id="HACG01019420">
    <property type="protein sequence ID" value="CEK66285.1"/>
    <property type="molecule type" value="Transcribed_RNA"/>
</dbReference>
<feature type="compositionally biased region" description="Low complexity" evidence="1">
    <location>
        <begin position="101"/>
        <end position="111"/>
    </location>
</feature>
<dbReference type="AlphaFoldDB" id="A0A0B6ZEX6"/>
<reference evidence="2" key="1">
    <citation type="submission" date="2014-12" db="EMBL/GenBank/DDBJ databases">
        <title>Insight into the proteome of Arion vulgaris.</title>
        <authorList>
            <person name="Aradska J."/>
            <person name="Bulat T."/>
            <person name="Smidak R."/>
            <person name="Sarate P."/>
            <person name="Gangsoo J."/>
            <person name="Sialana F."/>
            <person name="Bilban M."/>
            <person name="Lubec G."/>
        </authorList>
    </citation>
    <scope>NUCLEOTIDE SEQUENCE</scope>
    <source>
        <tissue evidence="2">Skin</tissue>
    </source>
</reference>
<organism evidence="2">
    <name type="scientific">Arion vulgaris</name>
    <dbReference type="NCBI Taxonomy" id="1028688"/>
    <lineage>
        <taxon>Eukaryota</taxon>
        <taxon>Metazoa</taxon>
        <taxon>Spiralia</taxon>
        <taxon>Lophotrochozoa</taxon>
        <taxon>Mollusca</taxon>
        <taxon>Gastropoda</taxon>
        <taxon>Heterobranchia</taxon>
        <taxon>Euthyneura</taxon>
        <taxon>Panpulmonata</taxon>
        <taxon>Eupulmonata</taxon>
        <taxon>Stylommatophora</taxon>
        <taxon>Helicina</taxon>
        <taxon>Arionoidea</taxon>
        <taxon>Arionidae</taxon>
        <taxon>Arion</taxon>
    </lineage>
</organism>
<name>A0A0B6ZEX6_9EUPU</name>